<dbReference type="SUPFAM" id="SSF53756">
    <property type="entry name" value="UDP-Glycosyltransferase/glycogen phosphorylase"/>
    <property type="match status" value="1"/>
</dbReference>
<dbReference type="GO" id="GO:0008713">
    <property type="term" value="F:ADP-heptose-lipopolysaccharide heptosyltransferase activity"/>
    <property type="evidence" value="ECO:0007669"/>
    <property type="project" value="UniProtKB-EC"/>
</dbReference>
<dbReference type="EMBL" id="SSOD01000017">
    <property type="protein sequence ID" value="THF57666.1"/>
    <property type="molecule type" value="Genomic_DNA"/>
</dbReference>
<gene>
    <name evidence="6" type="primary">waaF</name>
    <name evidence="6" type="ORF">E6O51_17715</name>
</gene>
<accession>A0A4S4AF25</accession>
<proteinExistence type="inferred from homology"/>
<dbReference type="GO" id="GO:0005829">
    <property type="term" value="C:cytosol"/>
    <property type="evidence" value="ECO:0007669"/>
    <property type="project" value="TreeGrafter"/>
</dbReference>
<dbReference type="PANTHER" id="PTHR30160">
    <property type="entry name" value="TETRAACYLDISACCHARIDE 4'-KINASE-RELATED"/>
    <property type="match status" value="1"/>
</dbReference>
<reference evidence="6 7" key="1">
    <citation type="submission" date="2019-04" db="EMBL/GenBank/DDBJ databases">
        <title>Azoarcus rhizosphaerae sp. nov. isolated from rhizosphere of Ficus religiosa.</title>
        <authorList>
            <person name="Lin S.-Y."/>
            <person name="Hameed A."/>
            <person name="Hsu Y.-H."/>
            <person name="Young C.-C."/>
        </authorList>
    </citation>
    <scope>NUCLEOTIDE SEQUENCE [LARGE SCALE GENOMIC DNA]</scope>
    <source>
        <strain evidence="6 7">CC-YHH848</strain>
    </source>
</reference>
<evidence type="ECO:0000313" key="6">
    <source>
        <dbReference type="EMBL" id="THF57666.1"/>
    </source>
</evidence>
<evidence type="ECO:0000256" key="1">
    <source>
        <dbReference type="ARBA" id="ARBA00022676"/>
    </source>
</evidence>
<dbReference type="FunFam" id="3.40.50.2000:FF:000023">
    <property type="entry name" value="ADP-heptose--LPS heptosyltransferase II"/>
    <property type="match status" value="1"/>
</dbReference>
<protein>
    <recommendedName>
        <fullName evidence="4">lipopolysaccharide heptosyltransferase II</fullName>
        <ecNumber evidence="4">2.4.99.24</ecNumber>
    </recommendedName>
</protein>
<comment type="similarity">
    <text evidence="3">Belongs to the glycosyltransferase 9 family.</text>
</comment>
<organism evidence="6 7">
    <name type="scientific">Pseudothauera rhizosphaerae</name>
    <dbReference type="NCBI Taxonomy" id="2565932"/>
    <lineage>
        <taxon>Bacteria</taxon>
        <taxon>Pseudomonadati</taxon>
        <taxon>Pseudomonadota</taxon>
        <taxon>Betaproteobacteria</taxon>
        <taxon>Rhodocyclales</taxon>
        <taxon>Zoogloeaceae</taxon>
        <taxon>Pseudothauera</taxon>
    </lineage>
</organism>
<keyword evidence="7" id="KW-1185">Reference proteome</keyword>
<comment type="catalytic activity">
    <reaction evidence="5">
        <text>an L-alpha-D-Hep-(1-&gt;5)-[alpha-Kdo-(2-&gt;4)]-alpha-Kdo-(2-&gt;6)-lipid A + ADP-L-glycero-beta-D-manno-heptose = an L-alpha-D-Hep-(1-&gt;3)-L-alpha-D-Hep-(1-&gt;5)-[alpha-Kdo-(2-&gt;4)]-alpha-Kdo-(2-&gt;6)-lipid A + ADP + H(+)</text>
        <dbReference type="Rhea" id="RHEA:74071"/>
        <dbReference type="ChEBI" id="CHEBI:15378"/>
        <dbReference type="ChEBI" id="CHEBI:61506"/>
        <dbReference type="ChEBI" id="CHEBI:193068"/>
        <dbReference type="ChEBI" id="CHEBI:193069"/>
        <dbReference type="ChEBI" id="CHEBI:456216"/>
        <dbReference type="EC" id="2.4.99.24"/>
    </reaction>
</comment>
<sequence>MAIEHPAPFALSLSKGDAVDRASTGSARTVSVCRTGSDISPRRILVVGPSWVGDMVMAQSLFKTLKAGAPCEIDVLAPGWSLPILERMPEVHRGIVMPLGHGEFGWSKRRALGRELAGAGYDQAIVLPGSFKSALVPFFARIPRRTGFRGEMRYGLLNDVRPLDKAALPMTVQRFVALGRVAGAPLPEPFPRPRLVPDQANQARLRTEFGLSPERPAVAFMPGAEYGPAKQWPLAHFAALAEELVQRGFQVWVLGSAKDSEFGEVIAADMEESVINLCGRTQLGDAVDLLAMAQAAVTNDSGLMHVAAALDVPLVAIYGSSTPDHTPPLAERVAIRYLRLECSPCFERTCPLGHTRCLHEITPDSVVAALAQLDVLPQPMIVWPR</sequence>
<dbReference type="PANTHER" id="PTHR30160:SF7">
    <property type="entry name" value="ADP-HEPTOSE--LPS HEPTOSYLTRANSFERASE 2"/>
    <property type="match status" value="1"/>
</dbReference>
<dbReference type="EC" id="2.4.99.24" evidence="4"/>
<dbReference type="Gene3D" id="3.40.50.2000">
    <property type="entry name" value="Glycogen Phosphorylase B"/>
    <property type="match status" value="2"/>
</dbReference>
<evidence type="ECO:0000256" key="5">
    <source>
        <dbReference type="ARBA" id="ARBA00047503"/>
    </source>
</evidence>
<dbReference type="Proteomes" id="UP000307956">
    <property type="component" value="Unassembled WGS sequence"/>
</dbReference>
<name>A0A4S4AF25_9RHOO</name>
<evidence type="ECO:0000313" key="7">
    <source>
        <dbReference type="Proteomes" id="UP000307956"/>
    </source>
</evidence>
<dbReference type="InterPro" id="IPR051199">
    <property type="entry name" value="LPS_LOS_Heptosyltrfase"/>
</dbReference>
<dbReference type="AlphaFoldDB" id="A0A4S4AF25"/>
<comment type="caution">
    <text evidence="6">The sequence shown here is derived from an EMBL/GenBank/DDBJ whole genome shotgun (WGS) entry which is preliminary data.</text>
</comment>
<dbReference type="InterPro" id="IPR011910">
    <property type="entry name" value="RfaF"/>
</dbReference>
<dbReference type="GO" id="GO:0009244">
    <property type="term" value="P:lipopolysaccharide core region biosynthetic process"/>
    <property type="evidence" value="ECO:0007669"/>
    <property type="project" value="TreeGrafter"/>
</dbReference>
<dbReference type="OrthoDB" id="9797795at2"/>
<keyword evidence="1" id="KW-0328">Glycosyltransferase</keyword>
<dbReference type="InterPro" id="IPR002201">
    <property type="entry name" value="Glyco_trans_9"/>
</dbReference>
<evidence type="ECO:0000256" key="4">
    <source>
        <dbReference type="ARBA" id="ARBA00044042"/>
    </source>
</evidence>
<keyword evidence="2 6" id="KW-0808">Transferase</keyword>
<dbReference type="NCBIfam" id="TIGR02195">
    <property type="entry name" value="heptsyl_trn_II"/>
    <property type="match status" value="1"/>
</dbReference>
<evidence type="ECO:0000256" key="3">
    <source>
        <dbReference type="ARBA" id="ARBA00043995"/>
    </source>
</evidence>
<dbReference type="CDD" id="cd03789">
    <property type="entry name" value="GT9_LPS_heptosyltransferase"/>
    <property type="match status" value="1"/>
</dbReference>
<dbReference type="Pfam" id="PF01075">
    <property type="entry name" value="Glyco_transf_9"/>
    <property type="match status" value="1"/>
</dbReference>
<evidence type="ECO:0000256" key="2">
    <source>
        <dbReference type="ARBA" id="ARBA00022679"/>
    </source>
</evidence>